<sequence>MRVVAGAARWPDPRTLREPCTPLRASDHRLRPDKLRAVGARLAPPSAHVTMHDYKQTVNKSMRAGDAQQRAGRAARDICEQRGKLLACGGQTTCRRDAGKRGRHLGRSGAATSTSSVRRGTRPGRAALPAPPRHWHRPPVPPRGRHRHRRHLTSSRPMHSTFTLIAGDTPPSSAVIAT</sequence>
<evidence type="ECO:0000313" key="4">
    <source>
        <dbReference type="Proteomes" id="UP001286313"/>
    </source>
</evidence>
<reference evidence="3" key="1">
    <citation type="submission" date="2023-10" db="EMBL/GenBank/DDBJ databases">
        <title>Genome assemblies of two species of porcelain crab, Petrolisthes cinctipes and Petrolisthes manimaculis (Anomura: Porcellanidae).</title>
        <authorList>
            <person name="Angst P."/>
        </authorList>
    </citation>
    <scope>NUCLEOTIDE SEQUENCE</scope>
    <source>
        <strain evidence="3">PB745_01</strain>
        <tissue evidence="3">Gill</tissue>
    </source>
</reference>
<dbReference type="EMBL" id="JAWQEG010001751">
    <property type="protein sequence ID" value="KAK3876927.1"/>
    <property type="molecule type" value="Genomic_DNA"/>
</dbReference>
<dbReference type="EMBL" id="JAWQEG010008048">
    <property type="protein sequence ID" value="KAK3851090.1"/>
    <property type="molecule type" value="Genomic_DNA"/>
</dbReference>
<organism evidence="3 4">
    <name type="scientific">Petrolisthes cinctipes</name>
    <name type="common">Flat porcelain crab</name>
    <dbReference type="NCBI Taxonomy" id="88211"/>
    <lineage>
        <taxon>Eukaryota</taxon>
        <taxon>Metazoa</taxon>
        <taxon>Ecdysozoa</taxon>
        <taxon>Arthropoda</taxon>
        <taxon>Crustacea</taxon>
        <taxon>Multicrustacea</taxon>
        <taxon>Malacostraca</taxon>
        <taxon>Eumalacostraca</taxon>
        <taxon>Eucarida</taxon>
        <taxon>Decapoda</taxon>
        <taxon>Pleocyemata</taxon>
        <taxon>Anomura</taxon>
        <taxon>Galatheoidea</taxon>
        <taxon>Porcellanidae</taxon>
        <taxon>Petrolisthes</taxon>
    </lineage>
</organism>
<proteinExistence type="predicted"/>
<name>A0AAE1FMC8_PETCI</name>
<feature type="region of interest" description="Disordered" evidence="1">
    <location>
        <begin position="96"/>
        <end position="151"/>
    </location>
</feature>
<evidence type="ECO:0000313" key="3">
    <source>
        <dbReference type="EMBL" id="KAK3876927.1"/>
    </source>
</evidence>
<dbReference type="Proteomes" id="UP001286313">
    <property type="component" value="Unassembled WGS sequence"/>
</dbReference>
<keyword evidence="4" id="KW-1185">Reference proteome</keyword>
<gene>
    <name evidence="3" type="ORF">Pcinc_018323</name>
    <name evidence="2" type="ORF">Pcinc_042232</name>
</gene>
<comment type="caution">
    <text evidence="3">The sequence shown here is derived from an EMBL/GenBank/DDBJ whole genome shotgun (WGS) entry which is preliminary data.</text>
</comment>
<evidence type="ECO:0000256" key="1">
    <source>
        <dbReference type="SAM" id="MobiDB-lite"/>
    </source>
</evidence>
<feature type="compositionally biased region" description="Basic residues" evidence="1">
    <location>
        <begin position="133"/>
        <end position="151"/>
    </location>
</feature>
<evidence type="ECO:0000313" key="2">
    <source>
        <dbReference type="EMBL" id="KAK3851090.1"/>
    </source>
</evidence>
<accession>A0AAE1FMC8</accession>
<protein>
    <submittedName>
        <fullName evidence="3">Uncharacterized protein</fullName>
    </submittedName>
</protein>
<dbReference type="AlphaFoldDB" id="A0AAE1FMC8"/>